<name>A0A397V175_9GLOM</name>
<dbReference type="EMBL" id="QKWP01000688">
    <property type="protein sequence ID" value="RIB16274.1"/>
    <property type="molecule type" value="Genomic_DNA"/>
</dbReference>
<gene>
    <name evidence="1" type="ORF">C2G38_2317000</name>
</gene>
<proteinExistence type="predicted"/>
<dbReference type="Proteomes" id="UP000266673">
    <property type="component" value="Unassembled WGS sequence"/>
</dbReference>
<dbReference type="SUPFAM" id="SSF52096">
    <property type="entry name" value="ClpP/crotonase"/>
    <property type="match status" value="1"/>
</dbReference>
<dbReference type="STRING" id="44941.A0A397V175"/>
<protein>
    <recommendedName>
        <fullName evidence="3">Tail specific protease domain-containing protein</fullName>
    </recommendedName>
</protein>
<dbReference type="AlphaFoldDB" id="A0A397V175"/>
<organism evidence="1 2">
    <name type="scientific">Gigaspora rosea</name>
    <dbReference type="NCBI Taxonomy" id="44941"/>
    <lineage>
        <taxon>Eukaryota</taxon>
        <taxon>Fungi</taxon>
        <taxon>Fungi incertae sedis</taxon>
        <taxon>Mucoromycota</taxon>
        <taxon>Glomeromycotina</taxon>
        <taxon>Glomeromycetes</taxon>
        <taxon>Diversisporales</taxon>
        <taxon>Gigasporaceae</taxon>
        <taxon>Gigaspora</taxon>
    </lineage>
</organism>
<dbReference type="OrthoDB" id="27214at2759"/>
<evidence type="ECO:0000313" key="2">
    <source>
        <dbReference type="Proteomes" id="UP000266673"/>
    </source>
</evidence>
<dbReference type="Gene3D" id="3.90.226.10">
    <property type="entry name" value="2-enoyl-CoA Hydratase, Chain A, domain 1"/>
    <property type="match status" value="1"/>
</dbReference>
<dbReference type="InterPro" id="IPR052766">
    <property type="entry name" value="S41A_metabolite_peptidase"/>
</dbReference>
<accession>A0A397V175</accession>
<sequence>MKIKRKQVFDDKLDPSNNDCEVTEIDGNPALQTIIDFANDNIAYSKDLGVRFNMALSPSIGTFSQLFTLREDLPENSNVTYNLKCPEKSYTLTRKWSVAFTNTAFESFCFDIRNNSAKIKSGDKPTESTSSYRFKASALGNKNNIKLNIEHAEPVDDIFYLINNGTVGVAVIPDESDGYWYMQRLADGLAQLNQLNTEKLILDMSNNFGGDDTSVSIFTTLLLFQSRKPYFFPTSININNFTIPVIKKNFDTHSDEFDIYNPYSYLSFPSGEPFKNASEFIGPLTNLTSSLHLNTLYPDELQLLNNTSPFRWTSDDIIIITNGFCVDKCALLTLFLSKFYKVKTIAVGGLLDTPMSFSTNPGGSITSTNVIAHSAGDKTPDLPEINELILTIREAYDFNNDNITTGVLEYLFKPADYRLYYNEKNAWDLSLLWVDAANLLNKKLYFFFFFNNSSFFN</sequence>
<dbReference type="InterPro" id="IPR029045">
    <property type="entry name" value="ClpP/crotonase-like_dom_sf"/>
</dbReference>
<evidence type="ECO:0008006" key="3">
    <source>
        <dbReference type="Google" id="ProtNLM"/>
    </source>
</evidence>
<reference evidence="1 2" key="1">
    <citation type="submission" date="2018-06" db="EMBL/GenBank/DDBJ databases">
        <title>Comparative genomics reveals the genomic features of Rhizophagus irregularis, R. cerebriforme, R. diaphanum and Gigaspora rosea, and their symbiotic lifestyle signature.</title>
        <authorList>
            <person name="Morin E."/>
            <person name="San Clemente H."/>
            <person name="Chen E.C.H."/>
            <person name="De La Providencia I."/>
            <person name="Hainaut M."/>
            <person name="Kuo A."/>
            <person name="Kohler A."/>
            <person name="Murat C."/>
            <person name="Tang N."/>
            <person name="Roy S."/>
            <person name="Loubradou J."/>
            <person name="Henrissat B."/>
            <person name="Grigoriev I.V."/>
            <person name="Corradi N."/>
            <person name="Roux C."/>
            <person name="Martin F.M."/>
        </authorList>
    </citation>
    <scope>NUCLEOTIDE SEQUENCE [LARGE SCALE GENOMIC DNA]</scope>
    <source>
        <strain evidence="1 2">DAOM 194757</strain>
    </source>
</reference>
<dbReference type="PANTHER" id="PTHR37049">
    <property type="entry name" value="PEPTIDASE S41 FAMILY PROTEIN"/>
    <property type="match status" value="1"/>
</dbReference>
<comment type="caution">
    <text evidence="1">The sequence shown here is derived from an EMBL/GenBank/DDBJ whole genome shotgun (WGS) entry which is preliminary data.</text>
</comment>
<keyword evidence="2" id="KW-1185">Reference proteome</keyword>
<dbReference type="PANTHER" id="PTHR37049:SF4">
    <property type="entry name" value="RHODANESE DOMAIN-CONTAINING PROTEIN"/>
    <property type="match status" value="1"/>
</dbReference>
<evidence type="ECO:0000313" key="1">
    <source>
        <dbReference type="EMBL" id="RIB16274.1"/>
    </source>
</evidence>